<dbReference type="GO" id="GO:0035591">
    <property type="term" value="F:signaling adaptor activity"/>
    <property type="evidence" value="ECO:0007669"/>
    <property type="project" value="TreeGrafter"/>
</dbReference>
<comment type="caution">
    <text evidence="5">The sequence shown here is derived from an EMBL/GenBank/DDBJ whole genome shotgun (WGS) entry which is preliminary data.</text>
</comment>
<reference evidence="5" key="2">
    <citation type="journal article" date="2021" name="PeerJ">
        <title>Extensive microbial diversity within the chicken gut microbiome revealed by metagenomics and culture.</title>
        <authorList>
            <person name="Gilroy R."/>
            <person name="Ravi A."/>
            <person name="Getino M."/>
            <person name="Pursley I."/>
            <person name="Horton D.L."/>
            <person name="Alikhan N.F."/>
            <person name="Baker D."/>
            <person name="Gharbi K."/>
            <person name="Hall N."/>
            <person name="Watson M."/>
            <person name="Adriaenssens E.M."/>
            <person name="Foster-Nyarko E."/>
            <person name="Jarju S."/>
            <person name="Secka A."/>
            <person name="Antonio M."/>
            <person name="Oren A."/>
            <person name="Chaudhuri R.R."/>
            <person name="La Ragione R."/>
            <person name="Hildebrand F."/>
            <person name="Pallen M.J."/>
        </authorList>
    </citation>
    <scope>NUCLEOTIDE SEQUENCE</scope>
    <source>
        <strain evidence="5">CHK158-818</strain>
    </source>
</reference>
<dbReference type="PROSITE" id="PS51257">
    <property type="entry name" value="PROKAR_LIPOPROTEIN"/>
    <property type="match status" value="1"/>
</dbReference>
<sequence length="958" mass="104041">MKRIVSLCLFCATFLIFSGCAKDEEDVTGSIYGIVSDAATGEPVSSANVSLSPSGKSVVTGDDGRYEFPGLTPGQYTVQVTKNEYESNTKQITVVAGEQASGDITLQQASSQLKLTNNSLNFGKYWSTLSFGVGNAGITGSIEWRISAGEVDWISVTPLSGSTETGKTTEVIVSVLRDKVSGPANGIITISDEGGSLPIYVTVNQEVEEEPDKHYVAVAPEEVVLTAQQKEVKIYSYNGTTSYEMFVKEADVTWLSFTKPQGTIPSYNAETPTTAITVGFIADLSGLSAGEYRCTAVLRTDMGELEIPVRLTTDGSGAVNDFDEKFWNFCLSNYDTNQDGLLSDEEIAAVTEIDCSGQELTSLQGIERFENLTSLDCSENFLTTLDVSNNTKLSILNCGYNQISTLDVTANTALQVLNCRENKLTALNLDNPLLTELLCSENYEMTSMDVSKLPALQTLSCGNNYSLGSLDVSNNPELKDLGCWNNNLTTLDLHNNEKLEYLYCGTNNITTLDLSKNKILSSLECSGLPLTTLDVSENVELKSLLCGSTGLTVLDIRSNTKLQEVDCSQCESLSTVYVFDNYTSTCMLSVPSTTQIVEGGDGNDAGGISANEMSTIFPDANFRTYILSNFDADADGALSDTEITAVTKIECSTMSISSLKGVEVFLNLQELDCTGNSLQELDLSTNTALTWLACNVNQLSSLNISNCQNLSTLSCGYNPLLTLDISQNTALTWLKCTSSQLSELDVSRNTELTYLDCDQNQLSTLDVSRNTKLELCNFSQNQLTSLTLGENPNLRNLDCRMNSLPHLDVSGCPSLSYLGCNNNQLSTIDISNNSLLSFLYCSNNNLSTLDIQTNTALQSLNCSSNQISVLDINQNTALRELDCSSNLITVLDVSLNTVLSRLYCQNNQLSSLDISNNKQLLDLSCLNNESLSTIYVFPDYETTCTISKPESTQIIERE</sequence>
<dbReference type="Gene3D" id="2.60.40.1120">
    <property type="entry name" value="Carboxypeptidase-like, regulatory domain"/>
    <property type="match status" value="1"/>
</dbReference>
<organism evidence="5 6">
    <name type="scientific">Candidatus Gallibacteroides avistercoris</name>
    <dbReference type="NCBI Taxonomy" id="2840833"/>
    <lineage>
        <taxon>Bacteria</taxon>
        <taxon>Pseudomonadati</taxon>
        <taxon>Bacteroidota</taxon>
        <taxon>Bacteroidia</taxon>
        <taxon>Bacteroidales</taxon>
        <taxon>Bacteroidaceae</taxon>
        <taxon>Bacteroidaceae incertae sedis</taxon>
        <taxon>Candidatus Gallibacteroides</taxon>
    </lineage>
</organism>
<dbReference type="GO" id="GO:0030246">
    <property type="term" value="F:carbohydrate binding"/>
    <property type="evidence" value="ECO:0007669"/>
    <property type="project" value="InterPro"/>
</dbReference>
<protein>
    <submittedName>
        <fullName evidence="5">Carboxypeptidase regulatory-like domain-containing protein</fullName>
    </submittedName>
</protein>
<dbReference type="PROSITE" id="PS00018">
    <property type="entry name" value="EF_HAND_1"/>
    <property type="match status" value="2"/>
</dbReference>
<dbReference type="InterPro" id="IPR032675">
    <property type="entry name" value="LRR_dom_sf"/>
</dbReference>
<dbReference type="SUPFAM" id="SSF52058">
    <property type="entry name" value="L domain-like"/>
    <property type="match status" value="2"/>
</dbReference>
<evidence type="ECO:0000256" key="2">
    <source>
        <dbReference type="ARBA" id="ARBA00022737"/>
    </source>
</evidence>
<keyword evidence="5" id="KW-0378">Hydrolase</keyword>
<keyword evidence="2" id="KW-0677">Repeat</keyword>
<dbReference type="Pfam" id="PF13620">
    <property type="entry name" value="CarboxypepD_reg"/>
    <property type="match status" value="1"/>
</dbReference>
<keyword evidence="3" id="KW-0732">Signal</keyword>
<keyword evidence="5" id="KW-0645">Protease</keyword>
<dbReference type="InterPro" id="IPR018247">
    <property type="entry name" value="EF_Hand_1_Ca_BS"/>
</dbReference>
<dbReference type="Proteomes" id="UP000824112">
    <property type="component" value="Unassembled WGS sequence"/>
</dbReference>
<dbReference type="InterPro" id="IPR052574">
    <property type="entry name" value="CDIRP"/>
</dbReference>
<accession>A0A9D1SBL5</accession>
<feature type="chain" id="PRO_5038767043" evidence="3">
    <location>
        <begin position="22"/>
        <end position="958"/>
    </location>
</feature>
<keyword evidence="1" id="KW-0433">Leucine-rich repeat</keyword>
<dbReference type="EMBL" id="DVNA01000031">
    <property type="protein sequence ID" value="HIU54424.1"/>
    <property type="molecule type" value="Genomic_DNA"/>
</dbReference>
<dbReference type="Gene3D" id="3.80.10.10">
    <property type="entry name" value="Ribonuclease Inhibitor"/>
    <property type="match status" value="3"/>
</dbReference>
<feature type="signal peptide" evidence="3">
    <location>
        <begin position="1"/>
        <end position="21"/>
    </location>
</feature>
<dbReference type="SUPFAM" id="SSF49452">
    <property type="entry name" value="Starch-binding domain-like"/>
    <property type="match status" value="1"/>
</dbReference>
<dbReference type="AlphaFoldDB" id="A0A9D1SBL5"/>
<keyword evidence="5" id="KW-0121">Carboxypeptidase</keyword>
<gene>
    <name evidence="5" type="ORF">IAB03_01300</name>
</gene>
<evidence type="ECO:0000256" key="3">
    <source>
        <dbReference type="SAM" id="SignalP"/>
    </source>
</evidence>
<evidence type="ECO:0000256" key="1">
    <source>
        <dbReference type="ARBA" id="ARBA00022614"/>
    </source>
</evidence>
<proteinExistence type="predicted"/>
<dbReference type="Pfam" id="PF19190">
    <property type="entry name" value="BACON_2"/>
    <property type="match status" value="1"/>
</dbReference>
<name>A0A9D1SBL5_9BACT</name>
<feature type="domain" description="BACON" evidence="4">
    <location>
        <begin position="113"/>
        <end position="180"/>
    </location>
</feature>
<reference evidence="5" key="1">
    <citation type="submission" date="2020-10" db="EMBL/GenBank/DDBJ databases">
        <authorList>
            <person name="Gilroy R."/>
        </authorList>
    </citation>
    <scope>NUCLEOTIDE SEQUENCE</scope>
    <source>
        <strain evidence="5">CHK158-818</strain>
    </source>
</reference>
<dbReference type="InterPro" id="IPR013784">
    <property type="entry name" value="Carb-bd-like_fold"/>
</dbReference>
<dbReference type="PANTHER" id="PTHR47566:SF1">
    <property type="entry name" value="PROTEIN NUD1"/>
    <property type="match status" value="1"/>
</dbReference>
<dbReference type="PANTHER" id="PTHR47566">
    <property type="match status" value="1"/>
</dbReference>
<dbReference type="GO" id="GO:0004180">
    <property type="term" value="F:carboxypeptidase activity"/>
    <property type="evidence" value="ECO:0007669"/>
    <property type="project" value="UniProtKB-KW"/>
</dbReference>
<evidence type="ECO:0000313" key="5">
    <source>
        <dbReference type="EMBL" id="HIU54424.1"/>
    </source>
</evidence>
<dbReference type="InterPro" id="IPR024361">
    <property type="entry name" value="BACON"/>
</dbReference>
<evidence type="ECO:0000259" key="4">
    <source>
        <dbReference type="Pfam" id="PF19190"/>
    </source>
</evidence>
<evidence type="ECO:0000313" key="6">
    <source>
        <dbReference type="Proteomes" id="UP000824112"/>
    </source>
</evidence>